<feature type="compositionally biased region" description="Polar residues" evidence="2">
    <location>
        <begin position="273"/>
        <end position="289"/>
    </location>
</feature>
<organism evidence="5 6">
    <name type="scientific">Haloferax massiliensis</name>
    <dbReference type="NCBI Taxonomy" id="1476858"/>
    <lineage>
        <taxon>Archaea</taxon>
        <taxon>Methanobacteriati</taxon>
        <taxon>Methanobacteriota</taxon>
        <taxon>Stenosarchaea group</taxon>
        <taxon>Halobacteria</taxon>
        <taxon>Halobacteriales</taxon>
        <taxon>Haloferacaceae</taxon>
        <taxon>Haloferax</taxon>
    </lineage>
</organism>
<reference evidence="6" key="1">
    <citation type="submission" date="2015-03" db="EMBL/GenBank/DDBJ databases">
        <authorList>
            <person name="Urmite Genomes"/>
        </authorList>
    </citation>
    <scope>NUCLEOTIDE SEQUENCE [LARGE SCALE GENOMIC DNA]</scope>
    <source>
        <strain evidence="6">Arc-Hr</strain>
    </source>
</reference>
<feature type="domain" description="PGF-CTERM archaeal protein-sorting signal" evidence="4">
    <location>
        <begin position="642"/>
        <end position="665"/>
    </location>
</feature>
<feature type="transmembrane region" description="Helical" evidence="3">
    <location>
        <begin position="642"/>
        <end position="662"/>
    </location>
</feature>
<feature type="compositionally biased region" description="Gly residues" evidence="2">
    <location>
        <begin position="536"/>
        <end position="546"/>
    </location>
</feature>
<keyword evidence="3" id="KW-0472">Membrane</keyword>
<feature type="transmembrane region" description="Helical" evidence="3">
    <location>
        <begin position="20"/>
        <end position="43"/>
    </location>
</feature>
<feature type="region of interest" description="Disordered" evidence="2">
    <location>
        <begin position="273"/>
        <end position="307"/>
    </location>
</feature>
<evidence type="ECO:0000256" key="2">
    <source>
        <dbReference type="SAM" id="MobiDB-lite"/>
    </source>
</evidence>
<evidence type="ECO:0000259" key="4">
    <source>
        <dbReference type="Pfam" id="PF18204"/>
    </source>
</evidence>
<evidence type="ECO:0000256" key="1">
    <source>
        <dbReference type="ARBA" id="ARBA00022729"/>
    </source>
</evidence>
<dbReference type="InterPro" id="IPR026371">
    <property type="entry name" value="PGF_CTERM"/>
</dbReference>
<sequence length="667" mass="68848">MRPDIPRPGRSAELRHALPVVVVAVLLVVGSLGLGAAVAPVAADAHGGTLVRTVDDATLAPGESTTVTVEINASERGNFTVVEALSPGFASVELVDDDGADFSGVRDANDELFATYGDRENVTLQYRVTAADSANATTHELTGYGDFGLEDTRATTTGDGEISVSTDGGSSVIRSVDDATLAPGESATVWVAVDRDRAANFTLVEEFSPAFGSVEIVDADGADFSGVRDANDELFATYGERELATLVYEVTADNDATAGTVYEFDGFADANGSQSATGGSGEISVQASDGDSGAVRSVDDESLAPGESTTVRVEVDRDEATNFTIIEEFNPAFASVELVDDDGADFSGVRDANDELFATYGDRENVTLVYEVTAGDDAGAATAYQFDGFTDVNGSELTTGGTDELDVQSGSDDGWDLTRSADDTTLEPGESTVVSVEITGNETTNFTLVEEFNPGFASVELVDDDGADFSGVRNANDELFATYGDRENVTLQYRVTAGEDVDEDASYQLDGFAQFDADGTEMDVDGVESLTVGSDGVAGGGGGGGGGDDDDDDDDGSGDDDDTDDGSSDTPESTDSPDDGDDEDTDDDNGDDGGDDSSDGDDSDDDSDDDDDGSDDDSGDGAPETATPETDTSVTTTTDTPVPGFGVSVALVALVLGSVFLARRRTN</sequence>
<feature type="compositionally biased region" description="Acidic residues" evidence="2">
    <location>
        <begin position="547"/>
        <end position="567"/>
    </location>
</feature>
<dbReference type="OrthoDB" id="375782at2157"/>
<dbReference type="NCBIfam" id="TIGR04126">
    <property type="entry name" value="PGF_CTERM"/>
    <property type="match status" value="1"/>
</dbReference>
<accession>A0A0D6JVX3</accession>
<keyword evidence="1" id="KW-0732">Signal</keyword>
<evidence type="ECO:0000256" key="3">
    <source>
        <dbReference type="SAM" id="Phobius"/>
    </source>
</evidence>
<dbReference type="Proteomes" id="UP000198902">
    <property type="component" value="Unassembled WGS sequence"/>
</dbReference>
<dbReference type="GO" id="GO:0030115">
    <property type="term" value="C:S-layer"/>
    <property type="evidence" value="ECO:0007669"/>
    <property type="project" value="UniProtKB-SubCell"/>
</dbReference>
<keyword evidence="3" id="KW-0812">Transmembrane</keyword>
<keyword evidence="6" id="KW-1185">Reference proteome</keyword>
<dbReference type="GO" id="GO:0005886">
    <property type="term" value="C:plasma membrane"/>
    <property type="evidence" value="ECO:0007669"/>
    <property type="project" value="UniProtKB-SubCell"/>
</dbReference>
<proteinExistence type="predicted"/>
<dbReference type="Pfam" id="PF18204">
    <property type="entry name" value="PGF-CTERM"/>
    <property type="match status" value="1"/>
</dbReference>
<dbReference type="EMBL" id="CSTE01000004">
    <property type="protein sequence ID" value="CQR52629.1"/>
    <property type="molecule type" value="Genomic_DNA"/>
</dbReference>
<feature type="compositionally biased region" description="Low complexity" evidence="2">
    <location>
        <begin position="620"/>
        <end position="644"/>
    </location>
</feature>
<evidence type="ECO:0000313" key="6">
    <source>
        <dbReference type="Proteomes" id="UP000198902"/>
    </source>
</evidence>
<feature type="compositionally biased region" description="Acidic residues" evidence="2">
    <location>
        <begin position="575"/>
        <end position="619"/>
    </location>
</feature>
<protein>
    <recommendedName>
        <fullName evidence="4">PGF-CTERM archaeal protein-sorting signal domain-containing protein</fullName>
    </recommendedName>
</protein>
<dbReference type="AlphaFoldDB" id="A0A0D6JVX3"/>
<gene>
    <name evidence="5" type="ORF">BN996_03234</name>
</gene>
<name>A0A0D6JVX3_9EURY</name>
<feature type="region of interest" description="Disordered" evidence="2">
    <location>
        <begin position="530"/>
        <end position="644"/>
    </location>
</feature>
<keyword evidence="3" id="KW-1133">Transmembrane helix</keyword>
<evidence type="ECO:0000313" key="5">
    <source>
        <dbReference type="EMBL" id="CQR52629.1"/>
    </source>
</evidence>